<accession>A0A345Z397</accession>
<dbReference type="Pfam" id="PF01025">
    <property type="entry name" value="GrpE"/>
    <property type="match status" value="1"/>
</dbReference>
<dbReference type="PRINTS" id="PR00773">
    <property type="entry name" value="GRPEPROTEIN"/>
</dbReference>
<dbReference type="PANTHER" id="PTHR21237">
    <property type="entry name" value="GRPE PROTEIN"/>
    <property type="match status" value="1"/>
</dbReference>
<dbReference type="GO" id="GO:0005737">
    <property type="term" value="C:cytoplasm"/>
    <property type="evidence" value="ECO:0007669"/>
    <property type="project" value="UniProtKB-SubCell"/>
</dbReference>
<evidence type="ECO:0000313" key="7">
    <source>
        <dbReference type="Proteomes" id="UP000254792"/>
    </source>
</evidence>
<dbReference type="CDD" id="cd00446">
    <property type="entry name" value="GrpE"/>
    <property type="match status" value="1"/>
</dbReference>
<gene>
    <name evidence="3 6" type="primary">grpE</name>
    <name evidence="6" type="ORF">SALLE_v1c04020</name>
</gene>
<dbReference type="InterPro" id="IPR009012">
    <property type="entry name" value="GrpE_head"/>
</dbReference>
<evidence type="ECO:0000256" key="3">
    <source>
        <dbReference type="HAMAP-Rule" id="MF_01151"/>
    </source>
</evidence>
<dbReference type="SUPFAM" id="SSF58014">
    <property type="entry name" value="Coiled-coil domain of nucleotide exchange factor GrpE"/>
    <property type="match status" value="1"/>
</dbReference>
<dbReference type="RefSeq" id="WP_162807929.1">
    <property type="nucleotide sequence ID" value="NZ_CP031376.1"/>
</dbReference>
<dbReference type="PANTHER" id="PTHR21237:SF23">
    <property type="entry name" value="GRPE PROTEIN HOMOLOG, MITOCHONDRIAL"/>
    <property type="match status" value="1"/>
</dbReference>
<reference evidence="6 7" key="1">
    <citation type="submission" date="2018-07" db="EMBL/GenBank/DDBJ databases">
        <title>Complete genome sequence of Spiroplasma alleghenense PLHS-1 (ATCC 51752).</title>
        <authorList>
            <person name="Chou L."/>
            <person name="Lee T.-Y."/>
            <person name="Tsai Y.-M."/>
            <person name="Kuo C.-H."/>
        </authorList>
    </citation>
    <scope>NUCLEOTIDE SEQUENCE [LARGE SCALE GENOMIC DNA]</scope>
    <source>
        <strain evidence="6 7">PLHS-1</strain>
    </source>
</reference>
<keyword evidence="3" id="KW-0963">Cytoplasm</keyword>
<dbReference type="InterPro" id="IPR000740">
    <property type="entry name" value="GrpE"/>
</dbReference>
<dbReference type="HAMAP" id="MF_01151">
    <property type="entry name" value="GrpE"/>
    <property type="match status" value="1"/>
</dbReference>
<dbReference type="Gene3D" id="3.90.20.20">
    <property type="match status" value="1"/>
</dbReference>
<dbReference type="GO" id="GO:0051082">
    <property type="term" value="F:unfolded protein binding"/>
    <property type="evidence" value="ECO:0007669"/>
    <property type="project" value="TreeGrafter"/>
</dbReference>
<dbReference type="EMBL" id="CP031376">
    <property type="protein sequence ID" value="AXK51076.1"/>
    <property type="molecule type" value="Genomic_DNA"/>
</dbReference>
<comment type="subunit">
    <text evidence="3">Homodimer.</text>
</comment>
<dbReference type="GO" id="GO:0042803">
    <property type="term" value="F:protein homodimerization activity"/>
    <property type="evidence" value="ECO:0007669"/>
    <property type="project" value="InterPro"/>
</dbReference>
<evidence type="ECO:0000256" key="1">
    <source>
        <dbReference type="ARBA" id="ARBA00009054"/>
    </source>
</evidence>
<organism evidence="6 7">
    <name type="scientific">Spiroplasma alleghenense</name>
    <dbReference type="NCBI Taxonomy" id="216931"/>
    <lineage>
        <taxon>Bacteria</taxon>
        <taxon>Bacillati</taxon>
        <taxon>Mycoplasmatota</taxon>
        <taxon>Mollicutes</taxon>
        <taxon>Entomoplasmatales</taxon>
        <taxon>Spiroplasmataceae</taxon>
        <taxon>Spiroplasma</taxon>
    </lineage>
</organism>
<keyword evidence="7" id="KW-1185">Reference proteome</keyword>
<evidence type="ECO:0000256" key="5">
    <source>
        <dbReference type="RuleBase" id="RU004478"/>
    </source>
</evidence>
<name>A0A345Z397_9MOLU</name>
<keyword evidence="3 4" id="KW-0346">Stress response</keyword>
<comment type="function">
    <text evidence="3 4">Participates actively in the response to hyperosmotic and heat shock by preventing the aggregation of stress-denatured proteins, in association with DnaK and GrpE. It is the nucleotide exchange factor for DnaK and may function as a thermosensor. Unfolded proteins bind initially to DnaJ; upon interaction with the DnaJ-bound protein, DnaK hydrolyzes its bound ATP, resulting in the formation of a stable complex. GrpE releases ADP from DnaK; ATP binding to DnaK triggers the release of the substrate protein, thus completing the reaction cycle. Several rounds of ATP-dependent interactions between DnaJ, DnaK and GrpE are required for fully efficient folding.</text>
</comment>
<comment type="subcellular location">
    <subcellularLocation>
        <location evidence="3">Cytoplasm</location>
    </subcellularLocation>
</comment>
<dbReference type="Gene3D" id="2.30.22.10">
    <property type="entry name" value="Head domain of nucleotide exchange factor GrpE"/>
    <property type="match status" value="1"/>
</dbReference>
<evidence type="ECO:0000256" key="4">
    <source>
        <dbReference type="RuleBase" id="RU000639"/>
    </source>
</evidence>
<dbReference type="GO" id="GO:0006457">
    <property type="term" value="P:protein folding"/>
    <property type="evidence" value="ECO:0007669"/>
    <property type="project" value="InterPro"/>
</dbReference>
<dbReference type="Proteomes" id="UP000254792">
    <property type="component" value="Chromosome"/>
</dbReference>
<evidence type="ECO:0000256" key="2">
    <source>
        <dbReference type="ARBA" id="ARBA00023186"/>
    </source>
</evidence>
<dbReference type="AlphaFoldDB" id="A0A345Z397"/>
<dbReference type="SUPFAM" id="SSF51064">
    <property type="entry name" value="Head domain of nucleotide exchange factor GrpE"/>
    <property type="match status" value="1"/>
</dbReference>
<dbReference type="GO" id="GO:0000774">
    <property type="term" value="F:adenyl-nucleotide exchange factor activity"/>
    <property type="evidence" value="ECO:0007669"/>
    <property type="project" value="InterPro"/>
</dbReference>
<protein>
    <recommendedName>
        <fullName evidence="3 4">Protein GrpE</fullName>
    </recommendedName>
    <alternativeName>
        <fullName evidence="3">HSP-70 cofactor</fullName>
    </alternativeName>
</protein>
<dbReference type="PROSITE" id="PS01071">
    <property type="entry name" value="GRPE"/>
    <property type="match status" value="1"/>
</dbReference>
<dbReference type="GO" id="GO:0051087">
    <property type="term" value="F:protein-folding chaperone binding"/>
    <property type="evidence" value="ECO:0007669"/>
    <property type="project" value="InterPro"/>
</dbReference>
<evidence type="ECO:0000313" key="6">
    <source>
        <dbReference type="EMBL" id="AXK51076.1"/>
    </source>
</evidence>
<keyword evidence="2 3" id="KW-0143">Chaperone</keyword>
<dbReference type="InterPro" id="IPR013805">
    <property type="entry name" value="GrpE_CC"/>
</dbReference>
<sequence>MSDTNIKDIKKLIEDLKSKLPNEDIEILGEEASNKKEAKLNKKNKADFEKTNDSISQLESCLEQLLFENNRLKEEKLLAIADNQNTVKRYQQETMNVKKYGGQRLAEEIIPAIDLFRGVLKQPNDNPDVKNYLIGFEFIIKQIDEALSNAGIQMIETKVGDKFDHNIHEANEQVETEAVASGLIAQVIQNGYKLYDRVIKYAVVKVAK</sequence>
<comment type="similarity">
    <text evidence="1 3 5">Belongs to the GrpE family.</text>
</comment>
<proteinExistence type="inferred from homology"/>
<dbReference type="KEGG" id="salx:SALLE_v1c04020"/>